<evidence type="ECO:0000313" key="2">
    <source>
        <dbReference type="Proteomes" id="UP000032866"/>
    </source>
</evidence>
<proteinExistence type="predicted"/>
<evidence type="ECO:0000313" key="1">
    <source>
        <dbReference type="EMBL" id="AFQ52212.1"/>
    </source>
</evidence>
<dbReference type="EMBL" id="CP003775">
    <property type="protein sequence ID" value="AFQ52212.1"/>
    <property type="molecule type" value="Genomic_DNA"/>
</dbReference>
<dbReference type="KEGG" id="bct:GEM_5828"/>
<dbReference type="AlphaFoldDB" id="A0A9W3K760"/>
<reference evidence="1 2" key="1">
    <citation type="journal article" date="2012" name="J. Bacteriol.">
        <title>Complete Genome Sequence of Burkholderia sp. Strain GG4, a Betaproteobacterium That Reduces 3-Oxo-N-Acylhomoserine Lactones and Produces Different N-Acylhomoserine Lactones.</title>
        <authorList>
            <person name="Hong K.W."/>
            <person name="Koh C.L."/>
            <person name="Sam C.K."/>
            <person name="Yin W.F."/>
            <person name="Chan K.G."/>
        </authorList>
    </citation>
    <scope>NUCLEOTIDE SEQUENCE [LARGE SCALE GENOMIC DNA]</scope>
    <source>
        <strain evidence="1 2">GG4</strain>
    </source>
</reference>
<sequence>MSLRRATSDTDAPGSNVCSTSCRLNSRAKLGRLPGASHLLSTISATLVPVKTFSGNQITPVHCYPANGRHETHTIALGLAWHHWQTQLVPNAPVRASLFSSSGLQLFEQAIATQAPSARVEGSFGDGVFVYRGVRDHANPATTWWQMTFFGGVEHRARQWQGQTAHSVFVATSDDPAWVAQYEERQAGSGR</sequence>
<protein>
    <submittedName>
        <fullName evidence="1">Uncharacterized protein</fullName>
    </submittedName>
</protein>
<accession>A0A9W3K760</accession>
<dbReference type="Proteomes" id="UP000032866">
    <property type="component" value="Chromosome 2"/>
</dbReference>
<gene>
    <name evidence="1" type="ORF">GEM_5828</name>
</gene>
<name>A0A9W3K760_BURCE</name>
<organism evidence="1 2">
    <name type="scientific">Burkholderia cepacia GG4</name>
    <dbReference type="NCBI Taxonomy" id="1009846"/>
    <lineage>
        <taxon>Bacteria</taxon>
        <taxon>Pseudomonadati</taxon>
        <taxon>Pseudomonadota</taxon>
        <taxon>Betaproteobacteria</taxon>
        <taxon>Burkholderiales</taxon>
        <taxon>Burkholderiaceae</taxon>
        <taxon>Burkholderia</taxon>
        <taxon>Burkholderia cepacia complex</taxon>
    </lineage>
</organism>